<comment type="catalytic activity">
    <reaction evidence="8">
        <text>fluoride(in) = fluoride(out)</text>
        <dbReference type="Rhea" id="RHEA:76159"/>
        <dbReference type="ChEBI" id="CHEBI:17051"/>
    </reaction>
    <physiologicalReaction direction="left-to-right" evidence="8">
        <dbReference type="Rhea" id="RHEA:76160"/>
    </physiologicalReaction>
</comment>
<dbReference type="GO" id="GO:0140114">
    <property type="term" value="P:cellular detoxification of fluoride"/>
    <property type="evidence" value="ECO:0007669"/>
    <property type="project" value="UniProtKB-UniRule"/>
</dbReference>
<sequence length="123" mass="12131">MTLLLVALAGGLGAALRFGVDGEIRARVPRHLPVSTIVVNVTGSALLGALVAALVQGLLPATVYVAAATGFCGGYTTFSTSMFETVRLAQAGAYRLAVGNAALTLVLAVAAAAVGYGVVSGVA</sequence>
<keyword evidence="5 10" id="KW-0472">Membrane</keyword>
<reference evidence="11 12" key="1">
    <citation type="submission" date="2018-11" db="EMBL/GenBank/DDBJ databases">
        <title>Draft genome sequence of Cellulomonas takizawaensis strain TKZ-21.</title>
        <authorList>
            <person name="Yamamura H."/>
            <person name="Hayashi T."/>
            <person name="Hamada M."/>
            <person name="Serisawa Y."/>
            <person name="Matsuyama K."/>
            <person name="Nakagawa Y."/>
            <person name="Otoguro M."/>
            <person name="Yanagida F."/>
            <person name="Hayakawa M."/>
        </authorList>
    </citation>
    <scope>NUCLEOTIDE SEQUENCE [LARGE SCALE GENOMIC DNA]</scope>
    <source>
        <strain evidence="11 12">TKZ-21</strain>
    </source>
</reference>
<comment type="function">
    <text evidence="9 10">Fluoride-specific ion channel. Important for reducing fluoride concentration in the cell, thus reducing its toxicity.</text>
</comment>
<dbReference type="InterPro" id="IPR003691">
    <property type="entry name" value="FluC"/>
</dbReference>
<dbReference type="EMBL" id="BHYL01000326">
    <property type="protein sequence ID" value="GCD21677.1"/>
    <property type="molecule type" value="Genomic_DNA"/>
</dbReference>
<dbReference type="HAMAP" id="MF_00454">
    <property type="entry name" value="FluC"/>
    <property type="match status" value="1"/>
</dbReference>
<dbReference type="OrthoDB" id="5148600at2"/>
<evidence type="ECO:0000313" key="12">
    <source>
        <dbReference type="Proteomes" id="UP000288246"/>
    </source>
</evidence>
<keyword evidence="12" id="KW-1185">Reference proteome</keyword>
<protein>
    <recommendedName>
        <fullName evidence="10">Fluoride-specific ion channel FluC</fullName>
    </recommendedName>
</protein>
<dbReference type="PANTHER" id="PTHR28259">
    <property type="entry name" value="FLUORIDE EXPORT PROTEIN 1-RELATED"/>
    <property type="match status" value="1"/>
</dbReference>
<evidence type="ECO:0000256" key="9">
    <source>
        <dbReference type="ARBA" id="ARBA00049940"/>
    </source>
</evidence>
<organism evidence="11 12">
    <name type="scientific">Cellulomonas algicola</name>
    <dbReference type="NCBI Taxonomy" id="2071633"/>
    <lineage>
        <taxon>Bacteria</taxon>
        <taxon>Bacillati</taxon>
        <taxon>Actinomycetota</taxon>
        <taxon>Actinomycetes</taxon>
        <taxon>Micrococcales</taxon>
        <taxon>Cellulomonadaceae</taxon>
        <taxon>Cellulomonas</taxon>
    </lineage>
</organism>
<evidence type="ECO:0000256" key="1">
    <source>
        <dbReference type="ARBA" id="ARBA00004651"/>
    </source>
</evidence>
<comment type="subcellular location">
    <subcellularLocation>
        <location evidence="1 10">Cell membrane</location>
        <topology evidence="1 10">Multi-pass membrane protein</topology>
    </subcellularLocation>
</comment>
<proteinExistence type="inferred from homology"/>
<evidence type="ECO:0000313" key="11">
    <source>
        <dbReference type="EMBL" id="GCD21677.1"/>
    </source>
</evidence>
<keyword evidence="2 10" id="KW-1003">Cell membrane</keyword>
<comment type="similarity">
    <text evidence="7 10">Belongs to the fluoride channel Fluc/FEX (TC 1.A.43) family.</text>
</comment>
<feature type="binding site" evidence="10">
    <location>
        <position position="73"/>
    </location>
    <ligand>
        <name>Na(+)</name>
        <dbReference type="ChEBI" id="CHEBI:29101"/>
        <note>structural</note>
    </ligand>
</feature>
<comment type="caution">
    <text evidence="11">The sequence shown here is derived from an EMBL/GenBank/DDBJ whole genome shotgun (WGS) entry which is preliminary data.</text>
</comment>
<dbReference type="AlphaFoldDB" id="A0A401V438"/>
<keyword evidence="10" id="KW-0406">Ion transport</keyword>
<evidence type="ECO:0000256" key="2">
    <source>
        <dbReference type="ARBA" id="ARBA00022475"/>
    </source>
</evidence>
<keyword evidence="4 10" id="KW-1133">Transmembrane helix</keyword>
<feature type="transmembrane region" description="Helical" evidence="10">
    <location>
        <begin position="61"/>
        <end position="78"/>
    </location>
</feature>
<name>A0A401V438_9CELL</name>
<keyword evidence="3 10" id="KW-0812">Transmembrane</keyword>
<dbReference type="RefSeq" id="WP_124344201.1">
    <property type="nucleotide sequence ID" value="NZ_BHYL01000326.1"/>
</dbReference>
<feature type="transmembrane region" description="Helical" evidence="10">
    <location>
        <begin position="98"/>
        <end position="119"/>
    </location>
</feature>
<evidence type="ECO:0000256" key="3">
    <source>
        <dbReference type="ARBA" id="ARBA00022692"/>
    </source>
</evidence>
<dbReference type="Proteomes" id="UP000288246">
    <property type="component" value="Unassembled WGS sequence"/>
</dbReference>
<dbReference type="GO" id="GO:0005886">
    <property type="term" value="C:plasma membrane"/>
    <property type="evidence" value="ECO:0007669"/>
    <property type="project" value="UniProtKB-SubCell"/>
</dbReference>
<keyword evidence="6 10" id="KW-0407">Ion channel</keyword>
<keyword evidence="10" id="KW-0813">Transport</keyword>
<evidence type="ECO:0000256" key="7">
    <source>
        <dbReference type="ARBA" id="ARBA00035120"/>
    </source>
</evidence>
<comment type="activity regulation">
    <text evidence="10">Na(+) is not transported, but it plays an essential structural role and its presence is essential for fluoride channel function.</text>
</comment>
<gene>
    <name evidence="10" type="primary">fluC</name>
    <name evidence="10" type="synonym">crcB</name>
    <name evidence="11" type="ORF">CTKZ_32390</name>
</gene>
<keyword evidence="10" id="KW-0479">Metal-binding</keyword>
<feature type="transmembrane region" description="Helical" evidence="10">
    <location>
        <begin position="32"/>
        <end position="54"/>
    </location>
</feature>
<evidence type="ECO:0000256" key="6">
    <source>
        <dbReference type="ARBA" id="ARBA00023303"/>
    </source>
</evidence>
<evidence type="ECO:0000256" key="10">
    <source>
        <dbReference type="HAMAP-Rule" id="MF_00454"/>
    </source>
</evidence>
<evidence type="ECO:0000256" key="8">
    <source>
        <dbReference type="ARBA" id="ARBA00035585"/>
    </source>
</evidence>
<evidence type="ECO:0000256" key="4">
    <source>
        <dbReference type="ARBA" id="ARBA00022989"/>
    </source>
</evidence>
<keyword evidence="10" id="KW-0915">Sodium</keyword>
<dbReference type="GO" id="GO:0062054">
    <property type="term" value="F:fluoride channel activity"/>
    <property type="evidence" value="ECO:0007669"/>
    <property type="project" value="UniProtKB-UniRule"/>
</dbReference>
<dbReference type="PANTHER" id="PTHR28259:SF1">
    <property type="entry name" value="FLUORIDE EXPORT PROTEIN 1-RELATED"/>
    <property type="match status" value="1"/>
</dbReference>
<dbReference type="GO" id="GO:0046872">
    <property type="term" value="F:metal ion binding"/>
    <property type="evidence" value="ECO:0007669"/>
    <property type="project" value="UniProtKB-KW"/>
</dbReference>
<feature type="binding site" evidence="10">
    <location>
        <position position="76"/>
    </location>
    <ligand>
        <name>Na(+)</name>
        <dbReference type="ChEBI" id="CHEBI:29101"/>
        <note>structural</note>
    </ligand>
</feature>
<dbReference type="Pfam" id="PF02537">
    <property type="entry name" value="CRCB"/>
    <property type="match status" value="1"/>
</dbReference>
<evidence type="ECO:0000256" key="5">
    <source>
        <dbReference type="ARBA" id="ARBA00023136"/>
    </source>
</evidence>
<accession>A0A401V438</accession>